<keyword evidence="1" id="KW-0472">Membrane</keyword>
<accession>A0ABV2AH23</accession>
<evidence type="ECO:0000313" key="3">
    <source>
        <dbReference type="EMBL" id="MES1918958.1"/>
    </source>
</evidence>
<name>A0ABV2AH23_9EUKA</name>
<dbReference type="Proteomes" id="UP001439008">
    <property type="component" value="Unassembled WGS sequence"/>
</dbReference>
<dbReference type="Pfam" id="PF03372">
    <property type="entry name" value="Exo_endo_phos"/>
    <property type="match status" value="1"/>
</dbReference>
<gene>
    <name evidence="3" type="ORF">MHBO_000842</name>
</gene>
<evidence type="ECO:0000256" key="1">
    <source>
        <dbReference type="SAM" id="Phobius"/>
    </source>
</evidence>
<dbReference type="SUPFAM" id="SSF56219">
    <property type="entry name" value="DNase I-like"/>
    <property type="match status" value="1"/>
</dbReference>
<dbReference type="EMBL" id="JBDODL010000166">
    <property type="protein sequence ID" value="MES1918958.1"/>
    <property type="molecule type" value="Genomic_DNA"/>
</dbReference>
<comment type="caution">
    <text evidence="3">The sequence shown here is derived from an EMBL/GenBank/DDBJ whole genome shotgun (WGS) entry which is preliminary data.</text>
</comment>
<evidence type="ECO:0000259" key="2">
    <source>
        <dbReference type="Pfam" id="PF03372"/>
    </source>
</evidence>
<evidence type="ECO:0000313" key="4">
    <source>
        <dbReference type="Proteomes" id="UP001439008"/>
    </source>
</evidence>
<protein>
    <recommendedName>
        <fullName evidence="2">Endonuclease/exonuclease/phosphatase domain-containing protein</fullName>
    </recommendedName>
</protein>
<proteinExistence type="predicted"/>
<feature type="domain" description="Endonuclease/exonuclease/phosphatase" evidence="2">
    <location>
        <begin position="8"/>
        <end position="311"/>
    </location>
</feature>
<feature type="non-terminal residue" evidence="3">
    <location>
        <position position="341"/>
    </location>
</feature>
<keyword evidence="1" id="KW-1133">Transmembrane helix</keyword>
<sequence length="341" mass="39025">MPKQIRALTYNIFTGKIKADENRIISQIQEIIKLDCDVICLQEAWDRKVIDLYKEFMAKQYDIITCNSNFNSEEHPTLLLGRGGFCQRVCEMLLPLLAISICIALVLVYFLNGRFKPTLLTLLLFNVVIFLSVIISVFGGSFLAWIWRCCKLPQHGFISGDILGLMILVRNGKNRDGVNVRYVEGSAYAEVFSNQAAKSVWKLFGFVERFFIVKGYLSVDVIVDQIRLGVTNIHLNTGTRNKLRMKQIKELFKKAIPANQPNILCGDTNAEAEQPEIQWISGRMVETYAVKRNTKNRRSSRGDGFTWHDQNPLTRQGFGKFFEKNLILFITKNKNGQILKI</sequence>
<dbReference type="Gene3D" id="3.60.10.10">
    <property type="entry name" value="Endonuclease/exonuclease/phosphatase"/>
    <property type="match status" value="2"/>
</dbReference>
<organism evidence="3 4">
    <name type="scientific">Bonamia ostreae</name>
    <dbReference type="NCBI Taxonomy" id="126728"/>
    <lineage>
        <taxon>Eukaryota</taxon>
        <taxon>Sar</taxon>
        <taxon>Rhizaria</taxon>
        <taxon>Endomyxa</taxon>
        <taxon>Ascetosporea</taxon>
        <taxon>Haplosporida</taxon>
        <taxon>Bonamia</taxon>
    </lineage>
</organism>
<dbReference type="InterPro" id="IPR036691">
    <property type="entry name" value="Endo/exonu/phosph_ase_sf"/>
</dbReference>
<feature type="transmembrane region" description="Helical" evidence="1">
    <location>
        <begin position="92"/>
        <end position="111"/>
    </location>
</feature>
<dbReference type="InterPro" id="IPR005135">
    <property type="entry name" value="Endo/exonuclease/phosphatase"/>
</dbReference>
<keyword evidence="1" id="KW-0812">Transmembrane</keyword>
<keyword evidence="4" id="KW-1185">Reference proteome</keyword>
<feature type="transmembrane region" description="Helical" evidence="1">
    <location>
        <begin position="123"/>
        <end position="147"/>
    </location>
</feature>
<reference evidence="3 4" key="1">
    <citation type="journal article" date="2024" name="BMC Biol.">
        <title>Comparative genomics of Ascetosporea gives new insight into the evolutionary basis for animal parasitism in Rhizaria.</title>
        <authorList>
            <person name="Hiltunen Thoren M."/>
            <person name="Onut-Brannstrom I."/>
            <person name="Alfjorden A."/>
            <person name="Peckova H."/>
            <person name="Swords F."/>
            <person name="Hooper C."/>
            <person name="Holzer A.S."/>
            <person name="Bass D."/>
            <person name="Burki F."/>
        </authorList>
    </citation>
    <scope>NUCLEOTIDE SEQUENCE [LARGE SCALE GENOMIC DNA]</scope>
    <source>
        <strain evidence="3">20-A016</strain>
    </source>
</reference>